<evidence type="ECO:0000259" key="2">
    <source>
        <dbReference type="Pfam" id="PF04321"/>
    </source>
</evidence>
<evidence type="ECO:0000313" key="4">
    <source>
        <dbReference type="Proteomes" id="UP001500443"/>
    </source>
</evidence>
<dbReference type="InterPro" id="IPR029903">
    <property type="entry name" value="RmlD-like-bd"/>
</dbReference>
<feature type="region of interest" description="Disordered" evidence="1">
    <location>
        <begin position="280"/>
        <end position="301"/>
    </location>
</feature>
<sequence>MTMLIVGASGFLGRELARQALAAGHTVTGTFTTNLGTAEIQWLPLDLRNHDEIDVVLDKVQPRLVINAAARKADWVTTAEGAGRLAMAAARREARLVHVSSDAVFSGTQVTYDECATPDPITAYGAAKAAAETAIRLVNPAALVIRTSLIVGYGYSRHEKFVHDVAAGRAAGPLFTDDIRCPVHVSDLAAAILELAPSEQSGIRHVAGQDAVSRHELGLLIARRDGLNATAIPAGRRAGTGVPGALDVRLDSGTALRTLRIRVRGAREFLSTAAAAGASATWRPSGTGGGPGLWTPPPSAA</sequence>
<dbReference type="PANTHER" id="PTHR43242">
    <property type="entry name" value="NAD(P)-BINDING ROSSMANN-FOLD SUPERFAMILY PROTEIN"/>
    <property type="match status" value="1"/>
</dbReference>
<gene>
    <name evidence="3" type="ORF">GCM10009802_39900</name>
</gene>
<comment type="caution">
    <text evidence="3">The sequence shown here is derived from an EMBL/GenBank/DDBJ whole genome shotgun (WGS) entry which is preliminary data.</text>
</comment>
<reference evidence="4" key="1">
    <citation type="journal article" date="2019" name="Int. J. Syst. Evol. Microbiol.">
        <title>The Global Catalogue of Microorganisms (GCM) 10K type strain sequencing project: providing services to taxonomists for standard genome sequencing and annotation.</title>
        <authorList>
            <consortium name="The Broad Institute Genomics Platform"/>
            <consortium name="The Broad Institute Genome Sequencing Center for Infectious Disease"/>
            <person name="Wu L."/>
            <person name="Ma J."/>
        </authorList>
    </citation>
    <scope>NUCLEOTIDE SEQUENCE [LARGE SCALE GENOMIC DNA]</scope>
    <source>
        <strain evidence="4">JCM 15481</strain>
    </source>
</reference>
<dbReference type="PANTHER" id="PTHR43242:SF1">
    <property type="entry name" value="NAD(P)-BINDING ROSSMANN-FOLD SUPERFAMILY PROTEIN"/>
    <property type="match status" value="1"/>
</dbReference>
<dbReference type="Proteomes" id="UP001500443">
    <property type="component" value="Unassembled WGS sequence"/>
</dbReference>
<dbReference type="InterPro" id="IPR036291">
    <property type="entry name" value="NAD(P)-bd_dom_sf"/>
</dbReference>
<protein>
    <submittedName>
        <fullName evidence="3">Sugar nucleotide-binding protein</fullName>
    </submittedName>
</protein>
<keyword evidence="4" id="KW-1185">Reference proteome</keyword>
<dbReference type="SUPFAM" id="SSF51735">
    <property type="entry name" value="NAD(P)-binding Rossmann-fold domains"/>
    <property type="match status" value="1"/>
</dbReference>
<evidence type="ECO:0000256" key="1">
    <source>
        <dbReference type="SAM" id="MobiDB-lite"/>
    </source>
</evidence>
<dbReference type="RefSeq" id="WP_344291372.1">
    <property type="nucleotide sequence ID" value="NZ_BAAAPF010000139.1"/>
</dbReference>
<proteinExistence type="predicted"/>
<evidence type="ECO:0000313" key="3">
    <source>
        <dbReference type="EMBL" id="GAA2131648.1"/>
    </source>
</evidence>
<accession>A0ABP5KJG3</accession>
<feature type="domain" description="RmlD-like substrate binding" evidence="2">
    <location>
        <begin position="1"/>
        <end position="231"/>
    </location>
</feature>
<organism evidence="3 4">
    <name type="scientific">Streptomyces synnematoformans</name>
    <dbReference type="NCBI Taxonomy" id="415721"/>
    <lineage>
        <taxon>Bacteria</taxon>
        <taxon>Bacillati</taxon>
        <taxon>Actinomycetota</taxon>
        <taxon>Actinomycetes</taxon>
        <taxon>Kitasatosporales</taxon>
        <taxon>Streptomycetaceae</taxon>
        <taxon>Streptomyces</taxon>
    </lineage>
</organism>
<dbReference type="EMBL" id="BAAAPF010000139">
    <property type="protein sequence ID" value="GAA2131648.1"/>
    <property type="molecule type" value="Genomic_DNA"/>
</dbReference>
<name>A0ABP5KJG3_9ACTN</name>
<dbReference type="Gene3D" id="3.40.50.720">
    <property type="entry name" value="NAD(P)-binding Rossmann-like Domain"/>
    <property type="match status" value="1"/>
</dbReference>
<dbReference type="Pfam" id="PF04321">
    <property type="entry name" value="RmlD_sub_bind"/>
    <property type="match status" value="1"/>
</dbReference>